<evidence type="ECO:0000259" key="4">
    <source>
        <dbReference type="PROSITE" id="PS50250"/>
    </source>
</evidence>
<evidence type="ECO:0000256" key="1">
    <source>
        <dbReference type="ARBA" id="ARBA00008482"/>
    </source>
</evidence>
<dbReference type="EMBL" id="HBFK01030775">
    <property type="protein sequence ID" value="CAD8752198.1"/>
    <property type="molecule type" value="Transcribed_RNA"/>
</dbReference>
<proteinExistence type="inferred from homology"/>
<name>A0A6T8NR79_HEMAN</name>
<evidence type="ECO:0000313" key="6">
    <source>
        <dbReference type="EMBL" id="CAD8968828.1"/>
    </source>
</evidence>
<accession>A0A6T8NR79</accession>
<evidence type="ECO:0000256" key="3">
    <source>
        <dbReference type="SAM" id="MobiDB-lite"/>
    </source>
</evidence>
<feature type="compositionally biased region" description="Basic residues" evidence="3">
    <location>
        <begin position="243"/>
        <end position="261"/>
    </location>
</feature>
<feature type="region of interest" description="Disordered" evidence="3">
    <location>
        <begin position="215"/>
        <end position="261"/>
    </location>
</feature>
<dbReference type="PANTHER" id="PTHR15350:SF5">
    <property type="entry name" value="COP9 SIGNALOSOME COMPLEX SUBUNIT 7"/>
    <property type="match status" value="1"/>
</dbReference>
<sequence>MDNSSLEQYLILSKSAKGRAACALIQQAIANPSCFHFGELLDQANISSLDQAADTKPSLDVLRIFAYGTYSDYVQGQSVLPKLEEPQVAKLRMLTVVSLAAENRVIKYATLLRDLGLSDTRTLEDLIIEGVYVGLFSGKLDQKRQEFQVEDTAGRDCKPGQLAEMIATLKAWVGASEDISQQLSEKISFAEKSQEKEAIRVERFAAKVDEVKKSVQMHGADMDGGPVPGHSDMSMDMDDVSRPKSRPKTKHPSASHTSGRH</sequence>
<organism evidence="6">
    <name type="scientific">Hemiselmis andersenii</name>
    <name type="common">Cryptophyte alga</name>
    <dbReference type="NCBI Taxonomy" id="464988"/>
    <lineage>
        <taxon>Eukaryota</taxon>
        <taxon>Cryptophyceae</taxon>
        <taxon>Cryptomonadales</taxon>
        <taxon>Hemiselmidaceae</taxon>
        <taxon>Hemiselmis</taxon>
    </lineage>
</organism>
<comment type="similarity">
    <text evidence="1">Belongs to the CSN7/EIF3M family. CSN7 subfamily.</text>
</comment>
<dbReference type="EMBL" id="HBFX01032914">
    <property type="protein sequence ID" value="CAD8968828.1"/>
    <property type="molecule type" value="Transcribed_RNA"/>
</dbReference>
<reference evidence="6" key="1">
    <citation type="submission" date="2021-01" db="EMBL/GenBank/DDBJ databases">
        <authorList>
            <person name="Corre E."/>
            <person name="Pelletier E."/>
            <person name="Niang G."/>
            <person name="Scheremetjew M."/>
            <person name="Finn R."/>
            <person name="Kale V."/>
            <person name="Holt S."/>
            <person name="Cochrane G."/>
            <person name="Meng A."/>
            <person name="Brown T."/>
            <person name="Cohen L."/>
        </authorList>
    </citation>
    <scope>NUCLEOTIDE SEQUENCE</scope>
    <source>
        <strain evidence="5">CCMP441</strain>
        <strain evidence="6">CCMP644</strain>
    </source>
</reference>
<dbReference type="PROSITE" id="PS50250">
    <property type="entry name" value="PCI"/>
    <property type="match status" value="1"/>
</dbReference>
<keyword evidence="2" id="KW-0736">Signalosome</keyword>
<dbReference type="Pfam" id="PF22061">
    <property type="entry name" value="CSN7_HB_subdom"/>
    <property type="match status" value="1"/>
</dbReference>
<evidence type="ECO:0000313" key="5">
    <source>
        <dbReference type="EMBL" id="CAD8752198.1"/>
    </source>
</evidence>
<protein>
    <recommendedName>
        <fullName evidence="4">PCI domain-containing protein</fullName>
    </recommendedName>
</protein>
<dbReference type="InterPro" id="IPR000717">
    <property type="entry name" value="PCI_dom"/>
</dbReference>
<dbReference type="SMART" id="SM00088">
    <property type="entry name" value="PINT"/>
    <property type="match status" value="1"/>
</dbReference>
<dbReference type="AlphaFoldDB" id="A0A6T8NR79"/>
<evidence type="ECO:0000256" key="2">
    <source>
        <dbReference type="ARBA" id="ARBA00022790"/>
    </source>
</evidence>
<dbReference type="InterPro" id="IPR045237">
    <property type="entry name" value="COPS7/eIF3m"/>
</dbReference>
<feature type="domain" description="PCI" evidence="4">
    <location>
        <begin position="1"/>
        <end position="154"/>
    </location>
</feature>
<gene>
    <name evidence="6" type="ORF">HAND00432_LOCUS19823</name>
    <name evidence="5" type="ORF">HAND1043_LOCUS18704</name>
</gene>
<dbReference type="GO" id="GO:0008180">
    <property type="term" value="C:COP9 signalosome"/>
    <property type="evidence" value="ECO:0007669"/>
    <property type="project" value="UniProtKB-KW"/>
</dbReference>
<dbReference type="PANTHER" id="PTHR15350">
    <property type="entry name" value="COP9 SIGNALOSOME COMPLEX SUBUNIT 7/DENDRITIC CELL PROTEIN GA17"/>
    <property type="match status" value="1"/>
</dbReference>